<dbReference type="EMBL" id="BAABHQ010000014">
    <property type="protein sequence ID" value="GAA4886937.1"/>
    <property type="molecule type" value="Genomic_DNA"/>
</dbReference>
<evidence type="ECO:0000256" key="1">
    <source>
        <dbReference type="SAM" id="MobiDB-lite"/>
    </source>
</evidence>
<reference evidence="3" key="1">
    <citation type="journal article" date="2019" name="Int. J. Syst. Evol. Microbiol.">
        <title>The Global Catalogue of Microorganisms (GCM) 10K type strain sequencing project: providing services to taxonomists for standard genome sequencing and annotation.</title>
        <authorList>
            <consortium name="The Broad Institute Genomics Platform"/>
            <consortium name="The Broad Institute Genome Sequencing Center for Infectious Disease"/>
            <person name="Wu L."/>
            <person name="Ma J."/>
        </authorList>
    </citation>
    <scope>NUCLEOTIDE SEQUENCE [LARGE SCALE GENOMIC DNA]</scope>
    <source>
        <strain evidence="3">JCM 17983</strain>
    </source>
</reference>
<sequence length="308" mass="33063">MTAAPTHKTAPSPEALSPEAEDADVGAGTSGSDPRLEHGPPEHVRTAFGVREAVPRPRPDLPGPAWRCDSLVLRPVADTVLAAWSAGAIEELAAVGVDGLRLARPVRASDGRRVVAGWAASHDVAGRVEPRHDDVVAASLRLHRATARLERPRLVDDRDDLLARADRAAFGERTVPLDPETGGTLFGELARRRRALERPSQLVHGDLFGTVLFDPSDPGAPPAVLDLVPFWRPVEWAAAVVVIDALAWGGADPGILTRWAHLVQWPQMLLHALLFRLAVHAQHPSCTRESLQGLEHAARLVGSLLPPS</sequence>
<proteinExistence type="predicted"/>
<comment type="caution">
    <text evidence="2">The sequence shown here is derived from an EMBL/GenBank/DDBJ whole genome shotgun (WGS) entry which is preliminary data.</text>
</comment>
<evidence type="ECO:0000313" key="2">
    <source>
        <dbReference type="EMBL" id="GAA4886937.1"/>
    </source>
</evidence>
<dbReference type="NCBIfam" id="TIGR02569">
    <property type="entry name" value="TIGR02569_actnb"/>
    <property type="match status" value="1"/>
</dbReference>
<gene>
    <name evidence="2" type="ORF">GCM10023203_44650</name>
</gene>
<evidence type="ECO:0000313" key="3">
    <source>
        <dbReference type="Proteomes" id="UP001500457"/>
    </source>
</evidence>
<dbReference type="Proteomes" id="UP001500457">
    <property type="component" value="Unassembled WGS sequence"/>
</dbReference>
<feature type="region of interest" description="Disordered" evidence="1">
    <location>
        <begin position="1"/>
        <end position="43"/>
    </location>
</feature>
<feature type="compositionally biased region" description="Basic and acidic residues" evidence="1">
    <location>
        <begin position="34"/>
        <end position="43"/>
    </location>
</feature>
<accession>A0ABP9EW48</accession>
<keyword evidence="3" id="KW-1185">Reference proteome</keyword>
<organism evidence="2 3">
    <name type="scientific">Actinomycetospora straminea</name>
    <dbReference type="NCBI Taxonomy" id="663607"/>
    <lineage>
        <taxon>Bacteria</taxon>
        <taxon>Bacillati</taxon>
        <taxon>Actinomycetota</taxon>
        <taxon>Actinomycetes</taxon>
        <taxon>Pseudonocardiales</taxon>
        <taxon>Pseudonocardiaceae</taxon>
        <taxon>Actinomycetospora</taxon>
    </lineage>
</organism>
<name>A0ABP9EW48_9PSEU</name>
<dbReference type="InterPro" id="IPR013402">
    <property type="entry name" value="CHP02569"/>
</dbReference>
<protein>
    <submittedName>
        <fullName evidence="2">TIGR02569 family protein</fullName>
    </submittedName>
</protein>